<organism evidence="3 4">
    <name type="scientific">Brachionus calyciflorus</name>
    <dbReference type="NCBI Taxonomy" id="104777"/>
    <lineage>
        <taxon>Eukaryota</taxon>
        <taxon>Metazoa</taxon>
        <taxon>Spiralia</taxon>
        <taxon>Gnathifera</taxon>
        <taxon>Rotifera</taxon>
        <taxon>Eurotatoria</taxon>
        <taxon>Monogononta</taxon>
        <taxon>Pseudotrocha</taxon>
        <taxon>Ploima</taxon>
        <taxon>Brachionidae</taxon>
        <taxon>Brachionus</taxon>
    </lineage>
</organism>
<evidence type="ECO:0000256" key="1">
    <source>
        <dbReference type="SAM" id="Phobius"/>
    </source>
</evidence>
<feature type="chain" id="PRO_5032726756" description="EGF-like domain-containing protein" evidence="2">
    <location>
        <begin position="20"/>
        <end position="535"/>
    </location>
</feature>
<name>A0A814GI04_9BILA</name>
<proteinExistence type="predicted"/>
<dbReference type="AlphaFoldDB" id="A0A814GI04"/>
<dbReference type="EMBL" id="CAJNOC010003760">
    <property type="protein sequence ID" value="CAF0996678.1"/>
    <property type="molecule type" value="Genomic_DNA"/>
</dbReference>
<keyword evidence="2" id="KW-0732">Signal</keyword>
<accession>A0A814GI04</accession>
<evidence type="ECO:0000313" key="4">
    <source>
        <dbReference type="Proteomes" id="UP000663879"/>
    </source>
</evidence>
<evidence type="ECO:0000256" key="2">
    <source>
        <dbReference type="SAM" id="SignalP"/>
    </source>
</evidence>
<evidence type="ECO:0008006" key="5">
    <source>
        <dbReference type="Google" id="ProtNLM"/>
    </source>
</evidence>
<gene>
    <name evidence="3" type="ORF">OXX778_LOCUS16193</name>
</gene>
<sequence length="535" mass="61233">MKILIFFVIFSLKILELNSFVIKIEFKLLKNSSEFELNDILDTFAKLNKTTETTPSTNLTQEAFLLWNKFIDLEKLNFTNQTKEDKVLKQLIELSPFKDLVESAKKKIATTTFTTSTNPKTIPTTTTIITTTTFPSTTTNINRTYINTTYTTVESTSFLNTTTSINNNSIYPIKTTSFTPSPTLFLLTTTFQTPLKISNSSTLKKTTILETPPTTETTLLTTFSTVTTPKSTILNTLSEITSTSTTQKTTNQIVTSSTSLFSTENLSCTPNFCLNFGQCHLNYLQEPTCTCLDYRLVYYELLIQYFSGSNCENITYSVTQLGLVFSVVLISLIFFLLILICTKLWKCICCRNEREAELVEPNCVEYKNEAYDPDEKDMEKKVKNNKFKKNSWKYIKMNYNLRKKTREKKLYVKQKIKYQISSGTIQKLLDKHARNVFRSMEGLMHLSYGNKDDLNEQDENFIIVKKNLNSSLPNFFATHDDAFTKDSFSLSLSKLDTLCSSNVCVYPKPNRNTNNQNGFNQNENEVTFVNGAIFY</sequence>
<dbReference type="OrthoDB" id="10656228at2759"/>
<keyword evidence="1" id="KW-1133">Transmembrane helix</keyword>
<feature type="signal peptide" evidence="2">
    <location>
        <begin position="1"/>
        <end position="19"/>
    </location>
</feature>
<comment type="caution">
    <text evidence="3">The sequence shown here is derived from an EMBL/GenBank/DDBJ whole genome shotgun (WGS) entry which is preliminary data.</text>
</comment>
<evidence type="ECO:0000313" key="3">
    <source>
        <dbReference type="EMBL" id="CAF0996678.1"/>
    </source>
</evidence>
<dbReference type="Proteomes" id="UP000663879">
    <property type="component" value="Unassembled WGS sequence"/>
</dbReference>
<feature type="transmembrane region" description="Helical" evidence="1">
    <location>
        <begin position="321"/>
        <end position="345"/>
    </location>
</feature>
<keyword evidence="1" id="KW-0472">Membrane</keyword>
<keyword evidence="1" id="KW-0812">Transmembrane</keyword>
<keyword evidence="4" id="KW-1185">Reference proteome</keyword>
<reference evidence="3" key="1">
    <citation type="submission" date="2021-02" db="EMBL/GenBank/DDBJ databases">
        <authorList>
            <person name="Nowell W R."/>
        </authorList>
    </citation>
    <scope>NUCLEOTIDE SEQUENCE</scope>
    <source>
        <strain evidence="3">Ploen Becks lab</strain>
    </source>
</reference>
<protein>
    <recommendedName>
        <fullName evidence="5">EGF-like domain-containing protein</fullName>
    </recommendedName>
</protein>